<protein>
    <submittedName>
        <fullName evidence="1">Uncharacterized protein</fullName>
    </submittedName>
</protein>
<proteinExistence type="predicted"/>
<keyword evidence="2" id="KW-1185">Reference proteome</keyword>
<gene>
    <name evidence="1" type="ORF">PFISCL1PPCAC_27546</name>
</gene>
<dbReference type="AlphaFoldDB" id="A0AAV5X2Y6"/>
<evidence type="ECO:0000313" key="1">
    <source>
        <dbReference type="EMBL" id="GMT36249.1"/>
    </source>
</evidence>
<comment type="caution">
    <text evidence="1">The sequence shown here is derived from an EMBL/GenBank/DDBJ whole genome shotgun (WGS) entry which is preliminary data.</text>
</comment>
<evidence type="ECO:0000313" key="2">
    <source>
        <dbReference type="Proteomes" id="UP001432322"/>
    </source>
</evidence>
<name>A0AAV5X2Y6_9BILA</name>
<feature type="non-terminal residue" evidence="1">
    <location>
        <position position="1"/>
    </location>
</feature>
<organism evidence="1 2">
    <name type="scientific">Pristionchus fissidentatus</name>
    <dbReference type="NCBI Taxonomy" id="1538716"/>
    <lineage>
        <taxon>Eukaryota</taxon>
        <taxon>Metazoa</taxon>
        <taxon>Ecdysozoa</taxon>
        <taxon>Nematoda</taxon>
        <taxon>Chromadorea</taxon>
        <taxon>Rhabditida</taxon>
        <taxon>Rhabditina</taxon>
        <taxon>Diplogasteromorpha</taxon>
        <taxon>Diplogasteroidea</taxon>
        <taxon>Neodiplogasteridae</taxon>
        <taxon>Pristionchus</taxon>
    </lineage>
</organism>
<sequence length="83" mass="9485">VRLVTTLGPWPCHDLVLTTSDKRQVYTYKDSSLSRVQIPNTHSRSKHFYTLAQISKSLSQAIKMAVDFISGNPIELKIFKKIH</sequence>
<accession>A0AAV5X2Y6</accession>
<dbReference type="EMBL" id="BTSY01000007">
    <property type="protein sequence ID" value="GMT36249.1"/>
    <property type="molecule type" value="Genomic_DNA"/>
</dbReference>
<reference evidence="1" key="1">
    <citation type="submission" date="2023-10" db="EMBL/GenBank/DDBJ databases">
        <title>Genome assembly of Pristionchus species.</title>
        <authorList>
            <person name="Yoshida K."/>
            <person name="Sommer R.J."/>
        </authorList>
    </citation>
    <scope>NUCLEOTIDE SEQUENCE</scope>
    <source>
        <strain evidence="1">RS5133</strain>
    </source>
</reference>
<dbReference type="Proteomes" id="UP001432322">
    <property type="component" value="Unassembled WGS sequence"/>
</dbReference>